<evidence type="ECO:0000256" key="1">
    <source>
        <dbReference type="SAM" id="MobiDB-lite"/>
    </source>
</evidence>
<gene>
    <name evidence="2" type="ORF">LCGC14_1244350</name>
</gene>
<name>A0A0F9LS40_9ZZZZ</name>
<reference evidence="2" key="1">
    <citation type="journal article" date="2015" name="Nature">
        <title>Complex archaea that bridge the gap between prokaryotes and eukaryotes.</title>
        <authorList>
            <person name="Spang A."/>
            <person name="Saw J.H."/>
            <person name="Jorgensen S.L."/>
            <person name="Zaremba-Niedzwiedzka K."/>
            <person name="Martijn J."/>
            <person name="Lind A.E."/>
            <person name="van Eijk R."/>
            <person name="Schleper C."/>
            <person name="Guy L."/>
            <person name="Ettema T.J."/>
        </authorList>
    </citation>
    <scope>NUCLEOTIDE SEQUENCE</scope>
</reference>
<evidence type="ECO:0000313" key="2">
    <source>
        <dbReference type="EMBL" id="KKM89876.1"/>
    </source>
</evidence>
<organism evidence="2">
    <name type="scientific">marine sediment metagenome</name>
    <dbReference type="NCBI Taxonomy" id="412755"/>
    <lineage>
        <taxon>unclassified sequences</taxon>
        <taxon>metagenomes</taxon>
        <taxon>ecological metagenomes</taxon>
    </lineage>
</organism>
<dbReference type="AlphaFoldDB" id="A0A0F9LS40"/>
<feature type="region of interest" description="Disordered" evidence="1">
    <location>
        <begin position="48"/>
        <end position="76"/>
    </location>
</feature>
<sequence length="99" mass="11518">MHTLTQVRGSCKRCATEICLCRVRRRKPTSTERYSNVPEGIEHVRRIGERQTSHRGQWAFKPSNGDIAGRRATPTERKALRKRYLQERSHDGEPDSFPK</sequence>
<protein>
    <submittedName>
        <fullName evidence="2">Uncharacterized protein</fullName>
    </submittedName>
</protein>
<proteinExistence type="predicted"/>
<dbReference type="EMBL" id="LAZR01006753">
    <property type="protein sequence ID" value="KKM89876.1"/>
    <property type="molecule type" value="Genomic_DNA"/>
</dbReference>
<accession>A0A0F9LS40</accession>
<comment type="caution">
    <text evidence="2">The sequence shown here is derived from an EMBL/GenBank/DDBJ whole genome shotgun (WGS) entry which is preliminary data.</text>
</comment>